<keyword evidence="2" id="KW-0813">Transport</keyword>
<dbReference type="EMBL" id="BIFR01000001">
    <property type="protein sequence ID" value="GCE13511.1"/>
    <property type="molecule type" value="Genomic_DNA"/>
</dbReference>
<evidence type="ECO:0000313" key="10">
    <source>
        <dbReference type="Proteomes" id="UP000287352"/>
    </source>
</evidence>
<comment type="subcellular location">
    <subcellularLocation>
        <location evidence="1">Cell membrane</location>
        <topology evidence="1">Multi-pass membrane protein</topology>
    </subcellularLocation>
</comment>
<keyword evidence="3" id="KW-1003">Cell membrane</keyword>
<evidence type="ECO:0000256" key="5">
    <source>
        <dbReference type="ARBA" id="ARBA00022989"/>
    </source>
</evidence>
<dbReference type="InterPro" id="IPR011701">
    <property type="entry name" value="MFS"/>
</dbReference>
<dbReference type="InterPro" id="IPR020846">
    <property type="entry name" value="MFS_dom"/>
</dbReference>
<feature type="transmembrane region" description="Helical" evidence="7">
    <location>
        <begin position="75"/>
        <end position="94"/>
    </location>
</feature>
<dbReference type="AlphaFoldDB" id="A0A402A3E2"/>
<dbReference type="OrthoDB" id="9774907at2"/>
<comment type="caution">
    <text evidence="9">The sequence shown here is derived from an EMBL/GenBank/DDBJ whole genome shotgun (WGS) entry which is preliminary data.</text>
</comment>
<evidence type="ECO:0000256" key="1">
    <source>
        <dbReference type="ARBA" id="ARBA00004651"/>
    </source>
</evidence>
<dbReference type="PANTHER" id="PTHR43266">
    <property type="entry name" value="MACROLIDE-EFFLUX PROTEIN"/>
    <property type="match status" value="1"/>
</dbReference>
<feature type="transmembrane region" description="Helical" evidence="7">
    <location>
        <begin position="168"/>
        <end position="187"/>
    </location>
</feature>
<proteinExistence type="predicted"/>
<evidence type="ECO:0000259" key="8">
    <source>
        <dbReference type="PROSITE" id="PS50850"/>
    </source>
</evidence>
<dbReference type="SUPFAM" id="SSF103473">
    <property type="entry name" value="MFS general substrate transporter"/>
    <property type="match status" value="1"/>
</dbReference>
<dbReference type="CDD" id="cd06173">
    <property type="entry name" value="MFS_MefA_like"/>
    <property type="match status" value="1"/>
</dbReference>
<evidence type="ECO:0000256" key="2">
    <source>
        <dbReference type="ARBA" id="ARBA00022448"/>
    </source>
</evidence>
<dbReference type="RefSeq" id="WP_126581031.1">
    <property type="nucleotide sequence ID" value="NZ_BIFR01000001.1"/>
</dbReference>
<keyword evidence="10" id="KW-1185">Reference proteome</keyword>
<sequence>MLRIISQRNIAYYWTGQFISSLGDWIFIVAFPFYVYQLTGSVFQSGITFIIEMLPQILLGPIVGVFVDRWDRRKILIICVLVEALLLYGLLFVHSVKDLWLLYSIAILLNIATVLSTPATRAFVPLIARENELLAVNSLLSLSDSVSRLVGPLLGGILFALAGMGSIVIVDSLTFIIAAICLFMVVLPQGTQTQDDDISSVELREELTFWLYWLLSYSSGPERLCAQR</sequence>
<accession>A0A402A3E2</accession>
<dbReference type="Proteomes" id="UP000287352">
    <property type="component" value="Unassembled WGS sequence"/>
</dbReference>
<dbReference type="PANTHER" id="PTHR43266:SF2">
    <property type="entry name" value="MAJOR FACILITATOR SUPERFAMILY (MFS) PROFILE DOMAIN-CONTAINING PROTEIN"/>
    <property type="match status" value="1"/>
</dbReference>
<protein>
    <recommendedName>
        <fullName evidence="8">Major facilitator superfamily (MFS) profile domain-containing protein</fullName>
    </recommendedName>
</protein>
<organism evidence="9 10">
    <name type="scientific">Tengunoibacter tsumagoiensis</name>
    <dbReference type="NCBI Taxonomy" id="2014871"/>
    <lineage>
        <taxon>Bacteria</taxon>
        <taxon>Bacillati</taxon>
        <taxon>Chloroflexota</taxon>
        <taxon>Ktedonobacteria</taxon>
        <taxon>Ktedonobacterales</taxon>
        <taxon>Dictyobacteraceae</taxon>
        <taxon>Tengunoibacter</taxon>
    </lineage>
</organism>
<feature type="transmembrane region" description="Helical" evidence="7">
    <location>
        <begin position="12"/>
        <end position="36"/>
    </location>
</feature>
<feature type="transmembrane region" description="Helical" evidence="7">
    <location>
        <begin position="42"/>
        <end position="63"/>
    </location>
</feature>
<dbReference type="PRINTS" id="PR01988">
    <property type="entry name" value="EXPORTERBACE"/>
</dbReference>
<feature type="domain" description="Major facilitator superfamily (MFS) profile" evidence="8">
    <location>
        <begin position="9"/>
        <end position="228"/>
    </location>
</feature>
<dbReference type="Pfam" id="PF07690">
    <property type="entry name" value="MFS_1"/>
    <property type="match status" value="1"/>
</dbReference>
<evidence type="ECO:0000256" key="6">
    <source>
        <dbReference type="ARBA" id="ARBA00023136"/>
    </source>
</evidence>
<reference evidence="10" key="1">
    <citation type="submission" date="2018-12" db="EMBL/GenBank/DDBJ databases">
        <title>Tengunoibacter tsumagoiensis gen. nov., sp. nov., Dictyobacter kobayashii sp. nov., D. alpinus sp. nov., and D. joshuensis sp. nov. and description of Dictyobacteraceae fam. nov. within the order Ktedonobacterales isolated from Tengu-no-mugimeshi.</title>
        <authorList>
            <person name="Wang C.M."/>
            <person name="Zheng Y."/>
            <person name="Sakai Y."/>
            <person name="Toyoda A."/>
            <person name="Minakuchi Y."/>
            <person name="Abe K."/>
            <person name="Yokota A."/>
            <person name="Yabe S."/>
        </authorList>
    </citation>
    <scope>NUCLEOTIDE SEQUENCE [LARGE SCALE GENOMIC DNA]</scope>
    <source>
        <strain evidence="10">Uno3</strain>
    </source>
</reference>
<evidence type="ECO:0000256" key="3">
    <source>
        <dbReference type="ARBA" id="ARBA00022475"/>
    </source>
</evidence>
<dbReference type="PROSITE" id="PS50850">
    <property type="entry name" value="MFS"/>
    <property type="match status" value="1"/>
</dbReference>
<dbReference type="GO" id="GO:0022857">
    <property type="term" value="F:transmembrane transporter activity"/>
    <property type="evidence" value="ECO:0007669"/>
    <property type="project" value="InterPro"/>
</dbReference>
<dbReference type="Gene3D" id="1.20.1250.20">
    <property type="entry name" value="MFS general substrate transporter like domains"/>
    <property type="match status" value="1"/>
</dbReference>
<dbReference type="InterPro" id="IPR036259">
    <property type="entry name" value="MFS_trans_sf"/>
</dbReference>
<evidence type="ECO:0000256" key="4">
    <source>
        <dbReference type="ARBA" id="ARBA00022692"/>
    </source>
</evidence>
<name>A0A402A3E2_9CHLR</name>
<gene>
    <name evidence="9" type="ORF">KTT_33700</name>
</gene>
<evidence type="ECO:0000256" key="7">
    <source>
        <dbReference type="SAM" id="Phobius"/>
    </source>
</evidence>
<keyword evidence="4 7" id="KW-0812">Transmembrane</keyword>
<evidence type="ECO:0000313" key="9">
    <source>
        <dbReference type="EMBL" id="GCE13511.1"/>
    </source>
</evidence>
<dbReference type="GO" id="GO:0005886">
    <property type="term" value="C:plasma membrane"/>
    <property type="evidence" value="ECO:0007669"/>
    <property type="project" value="UniProtKB-SubCell"/>
</dbReference>
<keyword evidence="6 7" id="KW-0472">Membrane</keyword>
<dbReference type="InterPro" id="IPR022324">
    <property type="entry name" value="Bacilysin_exporter_BacE_put"/>
</dbReference>
<keyword evidence="5 7" id="KW-1133">Transmembrane helix</keyword>